<evidence type="ECO:0000256" key="12">
    <source>
        <dbReference type="PIRSR" id="PIRSR601885-3"/>
    </source>
</evidence>
<evidence type="ECO:0000256" key="10">
    <source>
        <dbReference type="PIRSR" id="PIRSR601885-1"/>
    </source>
</evidence>
<evidence type="ECO:0000256" key="13">
    <source>
        <dbReference type="PROSITE-ProRule" id="PRU00152"/>
    </source>
</evidence>
<keyword evidence="9" id="KW-0443">Lipid metabolism</keyword>
<evidence type="ECO:0000256" key="14">
    <source>
        <dbReference type="RuleBase" id="RU003974"/>
    </source>
</evidence>
<keyword evidence="11" id="KW-0106">Calcium</keyword>
<dbReference type="Gene3D" id="1.20.245.10">
    <property type="entry name" value="Lipoxygenase-1, Domain 5"/>
    <property type="match status" value="1"/>
</dbReference>
<feature type="domain" description="Lipoxygenase" evidence="16">
    <location>
        <begin position="115"/>
        <end position="667"/>
    </location>
</feature>
<dbReference type="Proteomes" id="UP001295444">
    <property type="component" value="Chromosome 04"/>
</dbReference>
<comment type="pathway">
    <text evidence="2">Lipid metabolism.</text>
</comment>
<name>A0AAD1S496_PELCU</name>
<evidence type="ECO:0000313" key="18">
    <source>
        <dbReference type="Proteomes" id="UP001295444"/>
    </source>
</evidence>
<feature type="binding site" evidence="10">
    <location>
        <position position="363"/>
    </location>
    <ligand>
        <name>Fe cation</name>
        <dbReference type="ChEBI" id="CHEBI:24875"/>
        <note>catalytic</note>
    </ligand>
</feature>
<feature type="site" description="Essential for stabilizing binding to COTL1" evidence="12">
    <location>
        <position position="100"/>
    </location>
</feature>
<evidence type="ECO:0000256" key="3">
    <source>
        <dbReference type="ARBA" id="ARBA00009419"/>
    </source>
</evidence>
<dbReference type="InterPro" id="IPR001885">
    <property type="entry name" value="LipOase_mml"/>
</dbReference>
<dbReference type="PRINTS" id="PR00467">
    <property type="entry name" value="MAMLPOXGNASE"/>
</dbReference>
<keyword evidence="6 14" id="KW-0223">Dioxygenase</keyword>
<evidence type="ECO:0000256" key="1">
    <source>
        <dbReference type="ARBA" id="ARBA00004496"/>
    </source>
</evidence>
<gene>
    <name evidence="17" type="ORF">PECUL_23A033322</name>
</gene>
<dbReference type="InterPro" id="IPR000907">
    <property type="entry name" value="LipOase"/>
</dbReference>
<comment type="cofactor">
    <cofactor evidence="10">
        <name>Fe cation</name>
        <dbReference type="ChEBI" id="CHEBI:24875"/>
    </cofactor>
    <text evidence="10">Binds 1 Fe cation per subunit.</text>
</comment>
<comment type="subcellular location">
    <subcellularLocation>
        <location evidence="1">Cytoplasm</location>
    </subcellularLocation>
</comment>
<accession>A0AAD1S496</accession>
<dbReference type="PROSITE" id="PS50095">
    <property type="entry name" value="PLAT"/>
    <property type="match status" value="1"/>
</dbReference>
<dbReference type="GO" id="GO:0005737">
    <property type="term" value="C:cytoplasm"/>
    <property type="evidence" value="ECO:0007669"/>
    <property type="project" value="UniProtKB-SubCell"/>
</dbReference>
<dbReference type="Gene3D" id="3.10.450.60">
    <property type="match status" value="1"/>
</dbReference>
<dbReference type="EMBL" id="OW240915">
    <property type="protein sequence ID" value="CAH2286082.1"/>
    <property type="molecule type" value="Genomic_DNA"/>
</dbReference>
<sequence length="667" mass="74654">MVTYLVQVATGGQIGSASSDLISIALVGVNGESPKQLLGDTFPAGSVQQYNINTPADLGQILFVRLYKELGVPKDNPWKCNYVNVTSPSGESTRFPCYMWLSGLMTMEVQEGKGILLTHGVNPLIVQQRKIELDRNREIYRWKVYADGAPYCIDASDAKELPPDARFSFQKYASFSFTLAATGLEIQLKGFTDCTDPWTDLNDINKVFLYKKTHNSVLVSQMWKEDSFFGYEFLNGVNPVIIRKCIKIPGNFPVEQEMVAAILGTSTDLNKELENGNIYLADYSILEGVPANTINDQPQYLTAPLCLLWKNPQDQLLPMAIQLGQTPGPNNPIFLSSDPEWDWTLAKIWVRNSDFQVHEIGTHLLRTHLLAEVFNIATARQLPMGHPLYKLIVPHLRYTLEINVLARIQLIGPGGLFDEAFVTGNGGVPVLLKKAMDELTYTCLCLPDDIKERGMESVPNYYYREDGMKVWLAVESLVSGIVNYYYKDDDMVSKDPELQAWVEEIFTKGFLGCTSTGVPSSLGTRAELIKYLTMVIFTCSGQHAAVNSGQFDFFSWLPNGPSSMRKPPPPVKGAATYQTLLDALPEVNTTTNAMAVEWLLSHEPEDKRPLGNFQNERFTEETPQAIIKEFQENLEGISKQIQERNSTIQGLTYLYLDPKNIESSVSI</sequence>
<dbReference type="InterPro" id="IPR020833">
    <property type="entry name" value="LipOase_Fe_BS"/>
</dbReference>
<dbReference type="GO" id="GO:0016853">
    <property type="term" value="F:isomerase activity"/>
    <property type="evidence" value="ECO:0007669"/>
    <property type="project" value="UniProtKB-KW"/>
</dbReference>
<evidence type="ECO:0000256" key="11">
    <source>
        <dbReference type="PIRSR" id="PIRSR601885-2"/>
    </source>
</evidence>
<keyword evidence="5 10" id="KW-0479">Metal-binding</keyword>
<protein>
    <submittedName>
        <fullName evidence="17">Hydroperoxide isomerase ALOXE3-like</fullName>
    </submittedName>
</protein>
<dbReference type="PANTHER" id="PTHR11771">
    <property type="entry name" value="LIPOXYGENASE"/>
    <property type="match status" value="1"/>
</dbReference>
<dbReference type="FunFam" id="1.20.245.10:FF:000001">
    <property type="entry name" value="Arachidonate 5-lipoxygenase a"/>
    <property type="match status" value="1"/>
</dbReference>
<dbReference type="PRINTS" id="PR00087">
    <property type="entry name" value="LIPOXYGENASE"/>
</dbReference>
<dbReference type="InterPro" id="IPR036392">
    <property type="entry name" value="PLAT/LH2_dom_sf"/>
</dbReference>
<evidence type="ECO:0000256" key="2">
    <source>
        <dbReference type="ARBA" id="ARBA00005189"/>
    </source>
</evidence>
<evidence type="ECO:0000259" key="16">
    <source>
        <dbReference type="PROSITE" id="PS51393"/>
    </source>
</evidence>
<feature type="binding site" evidence="10">
    <location>
        <position position="543"/>
    </location>
    <ligand>
        <name>Fe cation</name>
        <dbReference type="ChEBI" id="CHEBI:24875"/>
        <note>catalytic</note>
    </ligand>
</feature>
<dbReference type="InterPro" id="IPR013819">
    <property type="entry name" value="LipOase_C"/>
</dbReference>
<evidence type="ECO:0000256" key="6">
    <source>
        <dbReference type="ARBA" id="ARBA00022964"/>
    </source>
</evidence>
<evidence type="ECO:0000256" key="4">
    <source>
        <dbReference type="ARBA" id="ARBA00022490"/>
    </source>
</evidence>
<dbReference type="PROSITE" id="PS00711">
    <property type="entry name" value="LIPOXYGENASE_1"/>
    <property type="match status" value="1"/>
</dbReference>
<proteinExistence type="inferred from homology"/>
<evidence type="ECO:0000256" key="8">
    <source>
        <dbReference type="ARBA" id="ARBA00023004"/>
    </source>
</evidence>
<feature type="domain" description="PLAT" evidence="15">
    <location>
        <begin position="2"/>
        <end position="115"/>
    </location>
</feature>
<evidence type="ECO:0000313" key="17">
    <source>
        <dbReference type="EMBL" id="CAH2286082.1"/>
    </source>
</evidence>
<evidence type="ECO:0000256" key="9">
    <source>
        <dbReference type="ARBA" id="ARBA00023098"/>
    </source>
</evidence>
<organism evidence="17 18">
    <name type="scientific">Pelobates cultripes</name>
    <name type="common">Western spadefoot toad</name>
    <dbReference type="NCBI Taxonomy" id="61616"/>
    <lineage>
        <taxon>Eukaryota</taxon>
        <taxon>Metazoa</taxon>
        <taxon>Chordata</taxon>
        <taxon>Craniata</taxon>
        <taxon>Vertebrata</taxon>
        <taxon>Euteleostomi</taxon>
        <taxon>Amphibia</taxon>
        <taxon>Batrachia</taxon>
        <taxon>Anura</taxon>
        <taxon>Pelobatoidea</taxon>
        <taxon>Pelobatidae</taxon>
        <taxon>Pelobates</taxon>
    </lineage>
</organism>
<reference evidence="17" key="1">
    <citation type="submission" date="2022-03" db="EMBL/GenBank/DDBJ databases">
        <authorList>
            <person name="Alioto T."/>
            <person name="Alioto T."/>
            <person name="Gomez Garrido J."/>
        </authorList>
    </citation>
    <scope>NUCLEOTIDE SEQUENCE</scope>
</reference>
<dbReference type="Pfam" id="PF00305">
    <property type="entry name" value="Lipoxygenase"/>
    <property type="match status" value="1"/>
</dbReference>
<keyword evidence="7 14" id="KW-0560">Oxidoreductase</keyword>
<dbReference type="InterPro" id="IPR001024">
    <property type="entry name" value="PLAT/LH2_dom"/>
</dbReference>
<dbReference type="Gene3D" id="2.60.60.20">
    <property type="entry name" value="PLAT/LH2 domain"/>
    <property type="match status" value="1"/>
</dbReference>
<dbReference type="AlphaFoldDB" id="A0AAD1S496"/>
<evidence type="ECO:0000259" key="15">
    <source>
        <dbReference type="PROSITE" id="PS50095"/>
    </source>
</evidence>
<evidence type="ECO:0000256" key="5">
    <source>
        <dbReference type="ARBA" id="ARBA00022723"/>
    </source>
</evidence>
<dbReference type="InterPro" id="IPR036226">
    <property type="entry name" value="LipOase_C_sf"/>
</dbReference>
<dbReference type="GO" id="GO:0016702">
    <property type="term" value="F:oxidoreductase activity, acting on single donors with incorporation of molecular oxygen, incorporation of two atoms of oxygen"/>
    <property type="evidence" value="ECO:0007669"/>
    <property type="project" value="InterPro"/>
</dbReference>
<dbReference type="Pfam" id="PF01477">
    <property type="entry name" value="PLAT"/>
    <property type="match status" value="1"/>
</dbReference>
<comment type="caution">
    <text evidence="13">Lacks conserved residue(s) required for the propagation of feature annotation.</text>
</comment>
<dbReference type="PROSITE" id="PS51393">
    <property type="entry name" value="LIPOXYGENASE_3"/>
    <property type="match status" value="1"/>
</dbReference>
<keyword evidence="17" id="KW-0413">Isomerase</keyword>
<feature type="binding site" evidence="11">
    <location>
        <position position="15"/>
    </location>
    <ligand>
        <name>Ca(2+)</name>
        <dbReference type="ChEBI" id="CHEBI:29108"/>
        <label>1</label>
    </ligand>
</feature>
<dbReference type="SUPFAM" id="SSF48484">
    <property type="entry name" value="Lipoxigenase"/>
    <property type="match status" value="1"/>
</dbReference>
<dbReference type="SMART" id="SM00308">
    <property type="entry name" value="LH2"/>
    <property type="match status" value="1"/>
</dbReference>
<dbReference type="SUPFAM" id="SSF49723">
    <property type="entry name" value="Lipase/lipooxygenase domain (PLAT/LH2 domain)"/>
    <property type="match status" value="1"/>
</dbReference>
<feature type="binding site" evidence="10">
    <location>
        <position position="667"/>
    </location>
    <ligand>
        <name>Fe cation</name>
        <dbReference type="ChEBI" id="CHEBI:24875"/>
        <note>catalytic</note>
    </ligand>
</feature>
<dbReference type="GO" id="GO:0034440">
    <property type="term" value="P:lipid oxidation"/>
    <property type="evidence" value="ECO:0007669"/>
    <property type="project" value="InterPro"/>
</dbReference>
<keyword evidence="18" id="KW-1185">Reference proteome</keyword>
<feature type="binding site" evidence="10">
    <location>
        <position position="368"/>
    </location>
    <ligand>
        <name>Fe cation</name>
        <dbReference type="ChEBI" id="CHEBI:24875"/>
        <note>catalytic</note>
    </ligand>
</feature>
<evidence type="ECO:0000256" key="7">
    <source>
        <dbReference type="ARBA" id="ARBA00023002"/>
    </source>
</evidence>
<keyword evidence="8 10" id="KW-0408">Iron</keyword>
<keyword evidence="4" id="KW-0963">Cytoplasm</keyword>
<comment type="similarity">
    <text evidence="3 14">Belongs to the lipoxygenase family.</text>
</comment>
<dbReference type="GO" id="GO:0005506">
    <property type="term" value="F:iron ion binding"/>
    <property type="evidence" value="ECO:0007669"/>
    <property type="project" value="InterPro"/>
</dbReference>